<dbReference type="PROSITE" id="PS50056">
    <property type="entry name" value="TYR_PHOSPHATASE_2"/>
    <property type="match status" value="1"/>
</dbReference>
<evidence type="ECO:0008006" key="5">
    <source>
        <dbReference type="Google" id="ProtNLM"/>
    </source>
</evidence>
<name>A0A8J3I230_9CHLR</name>
<dbReference type="PROSITE" id="PS50054">
    <property type="entry name" value="TYR_PHOSPHATASE_DUAL"/>
    <property type="match status" value="1"/>
</dbReference>
<sequence length="211" mass="24249">MEQELQQRDTSMPLKFSFLRWGSNGVIRLLYRFWTRIAAHLCPEDSFGERVAHALHIPLPDTLNMSWVNSHLAVGGRVRPEDIPALARVGVTHVVDTRQEYCDDKESLRKHNIELLYLPTPDTYPLSVEQLLDGSRWINERLKQNGRVLIHCEHGVGRSVLLTCAALVYGGMHGAEALELVQRQRWQAAPNHRQIARLREFEETCKSLPRI</sequence>
<gene>
    <name evidence="3" type="ORF">KSX_29900</name>
</gene>
<dbReference type="SUPFAM" id="SSF52799">
    <property type="entry name" value="(Phosphotyrosine protein) phosphatases II"/>
    <property type="match status" value="1"/>
</dbReference>
<proteinExistence type="predicted"/>
<dbReference type="AlphaFoldDB" id="A0A8J3I230"/>
<dbReference type="FunFam" id="3.90.190.10:FF:000157">
    <property type="entry name" value="Protein-tyrosine phosphatase"/>
    <property type="match status" value="1"/>
</dbReference>
<dbReference type="InterPro" id="IPR000340">
    <property type="entry name" value="Dual-sp_phosphatase_cat-dom"/>
</dbReference>
<protein>
    <recommendedName>
        <fullName evidence="5">Dual specificity protein phosphatase family protein</fullName>
    </recommendedName>
</protein>
<feature type="domain" description="Tyrosine-protein phosphatase" evidence="1">
    <location>
        <begin position="64"/>
        <end position="207"/>
    </location>
</feature>
<dbReference type="InterPro" id="IPR000387">
    <property type="entry name" value="Tyr_Pase_dom"/>
</dbReference>
<dbReference type="Proteomes" id="UP000612362">
    <property type="component" value="Unassembled WGS sequence"/>
</dbReference>
<dbReference type="CDD" id="cd14498">
    <property type="entry name" value="DSP"/>
    <property type="match status" value="1"/>
</dbReference>
<reference evidence="3" key="1">
    <citation type="submission" date="2020-10" db="EMBL/GenBank/DDBJ databases">
        <title>Taxonomic study of unclassified bacteria belonging to the class Ktedonobacteria.</title>
        <authorList>
            <person name="Yabe S."/>
            <person name="Wang C.M."/>
            <person name="Zheng Y."/>
            <person name="Sakai Y."/>
            <person name="Cavaletti L."/>
            <person name="Monciardini P."/>
            <person name="Donadio S."/>
        </authorList>
    </citation>
    <scope>NUCLEOTIDE SEQUENCE</scope>
    <source>
        <strain evidence="3">SOSP1-1</strain>
    </source>
</reference>
<dbReference type="Pfam" id="PF00782">
    <property type="entry name" value="DSPc"/>
    <property type="match status" value="1"/>
</dbReference>
<comment type="caution">
    <text evidence="3">The sequence shown here is derived from an EMBL/GenBank/DDBJ whole genome shotgun (WGS) entry which is preliminary data.</text>
</comment>
<dbReference type="PANTHER" id="PTHR47216">
    <property type="match status" value="1"/>
</dbReference>
<organism evidence="3 4">
    <name type="scientific">Ktedonospora formicarum</name>
    <dbReference type="NCBI Taxonomy" id="2778364"/>
    <lineage>
        <taxon>Bacteria</taxon>
        <taxon>Bacillati</taxon>
        <taxon>Chloroflexota</taxon>
        <taxon>Ktedonobacteria</taxon>
        <taxon>Ktedonobacterales</taxon>
        <taxon>Ktedonobacteraceae</taxon>
        <taxon>Ktedonospora</taxon>
    </lineage>
</organism>
<dbReference type="SMART" id="SM00195">
    <property type="entry name" value="DSPc"/>
    <property type="match status" value="1"/>
</dbReference>
<evidence type="ECO:0000313" key="3">
    <source>
        <dbReference type="EMBL" id="GHO44827.1"/>
    </source>
</evidence>
<dbReference type="Gene3D" id="3.90.190.10">
    <property type="entry name" value="Protein tyrosine phosphatase superfamily"/>
    <property type="match status" value="1"/>
</dbReference>
<dbReference type="EMBL" id="BNJF01000001">
    <property type="protein sequence ID" value="GHO44827.1"/>
    <property type="molecule type" value="Genomic_DNA"/>
</dbReference>
<evidence type="ECO:0000313" key="4">
    <source>
        <dbReference type="Proteomes" id="UP000612362"/>
    </source>
</evidence>
<accession>A0A8J3I230</accession>
<dbReference type="RefSeq" id="WP_220194197.1">
    <property type="nucleotide sequence ID" value="NZ_BNJF01000001.1"/>
</dbReference>
<dbReference type="InterPro" id="IPR020422">
    <property type="entry name" value="TYR_PHOSPHATASE_DUAL_dom"/>
</dbReference>
<dbReference type="InterPro" id="IPR029021">
    <property type="entry name" value="Prot-tyrosine_phosphatase-like"/>
</dbReference>
<feature type="domain" description="Tyrosine specific protein phosphatases" evidence="2">
    <location>
        <begin position="129"/>
        <end position="196"/>
    </location>
</feature>
<keyword evidence="4" id="KW-1185">Reference proteome</keyword>
<evidence type="ECO:0000259" key="2">
    <source>
        <dbReference type="PROSITE" id="PS50056"/>
    </source>
</evidence>
<evidence type="ECO:0000259" key="1">
    <source>
        <dbReference type="PROSITE" id="PS50054"/>
    </source>
</evidence>
<dbReference type="PANTHER" id="PTHR47216:SF4">
    <property type="entry name" value="OS01G0859400 PROTEIN"/>
    <property type="match status" value="1"/>
</dbReference>